<evidence type="ECO:0000256" key="2">
    <source>
        <dbReference type="SAM" id="SignalP"/>
    </source>
</evidence>
<keyword evidence="2" id="KW-0732">Signal</keyword>
<organism evidence="5 6">
    <name type="scientific">Frigoriglobus tundricola</name>
    <dbReference type="NCBI Taxonomy" id="2774151"/>
    <lineage>
        <taxon>Bacteria</taxon>
        <taxon>Pseudomonadati</taxon>
        <taxon>Planctomycetota</taxon>
        <taxon>Planctomycetia</taxon>
        <taxon>Gemmatales</taxon>
        <taxon>Gemmataceae</taxon>
        <taxon>Frigoriglobus</taxon>
    </lineage>
</organism>
<protein>
    <recommendedName>
        <fullName evidence="7">Cytochrome c domain-containing protein</fullName>
    </recommendedName>
</protein>
<keyword evidence="6" id="KW-1185">Reference proteome</keyword>
<evidence type="ECO:0000313" key="5">
    <source>
        <dbReference type="EMBL" id="QJW92745.1"/>
    </source>
</evidence>
<sequence length="540" mass="58956">MRLRLLLTAAACTLAPCVIRAAEGPAASEPIEKVIDQLVDAAIADAGVTSAGRADDATLIRRLTLDLVGRIPTTGEVDAYVKSTDADKRAKLVDRLIASPGFVRHQAALFEVMLNPDGNGRGGALREYLTAALKENKPWDKMFTEMLLPDEGNAKLKGAADFLRGRLSDADKLTSDVSVAFFGVNVSCAQCHNHPHVKDWTQDHFYGMKAFLSRTFDNGGFLGERGYGVIKYKPTRGPERTAKMMFLTGATVEDANAKDPAPEEMKKEKEALEKAKAAKTPPPAPKFSARAKLVEVALKGENAEFFSRSIVNRMWHRFLGTGLVSPLDQMHAENAPSHPELLAWLARDTATNGYNLKRLVRGIVMSTAYSRSSRYESENRPGAKLFAVAKLKPMTPLQLSTSLKIAATDPASFNGLKPEEFEKRMEQIESSARGFAGLIAQPTDNFQIGVGEALLFSNGDRVLREVLTDGGGTALGRVKALTDPKEAAGFLIRTAYGRTATETETEALVAYVEKRKGREADAYKQILWALVTAPEFRFSY</sequence>
<dbReference type="InterPro" id="IPR022655">
    <property type="entry name" value="DUF1553"/>
</dbReference>
<dbReference type="Pfam" id="PF07583">
    <property type="entry name" value="PSCyt2"/>
    <property type="match status" value="1"/>
</dbReference>
<evidence type="ECO:0000256" key="1">
    <source>
        <dbReference type="SAM" id="MobiDB-lite"/>
    </source>
</evidence>
<dbReference type="EMBL" id="CP053452">
    <property type="protein sequence ID" value="QJW92745.1"/>
    <property type="molecule type" value="Genomic_DNA"/>
</dbReference>
<evidence type="ECO:0008006" key="7">
    <source>
        <dbReference type="Google" id="ProtNLM"/>
    </source>
</evidence>
<feature type="domain" description="DUF1549" evidence="3">
    <location>
        <begin position="35"/>
        <end position="215"/>
    </location>
</feature>
<gene>
    <name evidence="5" type="ORF">FTUN_0242</name>
</gene>
<dbReference type="PANTHER" id="PTHR35889">
    <property type="entry name" value="CYCLOINULO-OLIGOSACCHARIDE FRUCTANOTRANSFERASE-RELATED"/>
    <property type="match status" value="1"/>
</dbReference>
<feature type="region of interest" description="Disordered" evidence="1">
    <location>
        <begin position="256"/>
        <end position="286"/>
    </location>
</feature>
<feature type="chain" id="PRO_5026743871" description="Cytochrome c domain-containing protein" evidence="2">
    <location>
        <begin position="22"/>
        <end position="540"/>
    </location>
</feature>
<dbReference type="Proteomes" id="UP000503447">
    <property type="component" value="Chromosome"/>
</dbReference>
<name>A0A6M5YFF0_9BACT</name>
<dbReference type="Pfam" id="PF07587">
    <property type="entry name" value="PSD1"/>
    <property type="match status" value="1"/>
</dbReference>
<feature type="signal peptide" evidence="2">
    <location>
        <begin position="1"/>
        <end position="21"/>
    </location>
</feature>
<evidence type="ECO:0000259" key="3">
    <source>
        <dbReference type="Pfam" id="PF07583"/>
    </source>
</evidence>
<reference evidence="6" key="1">
    <citation type="submission" date="2020-05" db="EMBL/GenBank/DDBJ databases">
        <title>Frigoriglobus tundricola gen. nov., sp. nov., a psychrotolerant cellulolytic planctomycete of the family Gemmataceae with two divergent copies of 16S rRNA gene.</title>
        <authorList>
            <person name="Kulichevskaya I.S."/>
            <person name="Ivanova A.A."/>
            <person name="Naumoff D.G."/>
            <person name="Beletsky A.V."/>
            <person name="Rijpstra W.I.C."/>
            <person name="Sinninghe Damste J.S."/>
            <person name="Mardanov A.V."/>
            <person name="Ravin N.V."/>
            <person name="Dedysh S.N."/>
        </authorList>
    </citation>
    <scope>NUCLEOTIDE SEQUENCE [LARGE SCALE GENOMIC DNA]</scope>
    <source>
        <strain evidence="6">PL17</strain>
    </source>
</reference>
<proteinExistence type="predicted"/>
<evidence type="ECO:0000313" key="6">
    <source>
        <dbReference type="Proteomes" id="UP000503447"/>
    </source>
</evidence>
<dbReference type="PANTHER" id="PTHR35889:SF3">
    <property type="entry name" value="F-BOX DOMAIN-CONTAINING PROTEIN"/>
    <property type="match status" value="1"/>
</dbReference>
<dbReference type="RefSeq" id="WP_171469089.1">
    <property type="nucleotide sequence ID" value="NZ_CP053452.2"/>
</dbReference>
<dbReference type="InterPro" id="IPR011444">
    <property type="entry name" value="DUF1549"/>
</dbReference>
<accession>A0A6M5YFF0</accession>
<feature type="domain" description="DUF1553" evidence="4">
    <location>
        <begin position="290"/>
        <end position="410"/>
    </location>
</feature>
<dbReference type="KEGG" id="ftj:FTUN_0242"/>
<evidence type="ECO:0000259" key="4">
    <source>
        <dbReference type="Pfam" id="PF07587"/>
    </source>
</evidence>
<feature type="compositionally biased region" description="Basic and acidic residues" evidence="1">
    <location>
        <begin position="256"/>
        <end position="276"/>
    </location>
</feature>
<dbReference type="AlphaFoldDB" id="A0A6M5YFF0"/>